<feature type="region of interest" description="Disordered" evidence="1">
    <location>
        <begin position="35"/>
        <end position="58"/>
    </location>
</feature>
<organism evidence="3 4">
    <name type="scientific">[Candida] railenensis</name>
    <dbReference type="NCBI Taxonomy" id="45579"/>
    <lineage>
        <taxon>Eukaryota</taxon>
        <taxon>Fungi</taxon>
        <taxon>Dikarya</taxon>
        <taxon>Ascomycota</taxon>
        <taxon>Saccharomycotina</taxon>
        <taxon>Pichiomycetes</taxon>
        <taxon>Debaryomycetaceae</taxon>
        <taxon>Kurtzmaniella</taxon>
    </lineage>
</organism>
<protein>
    <submittedName>
        <fullName evidence="3">Cytochrome c oxidase assembly factor 1</fullName>
    </submittedName>
</protein>
<feature type="compositionally biased region" description="Low complexity" evidence="1">
    <location>
        <begin position="35"/>
        <end position="46"/>
    </location>
</feature>
<dbReference type="EMBL" id="CAKXYY010000029">
    <property type="protein sequence ID" value="CAH2355613.1"/>
    <property type="molecule type" value="Genomic_DNA"/>
</dbReference>
<feature type="transmembrane region" description="Helical" evidence="2">
    <location>
        <begin position="77"/>
        <end position="97"/>
    </location>
</feature>
<dbReference type="AlphaFoldDB" id="A0A9P0VZZ7"/>
<feature type="compositionally biased region" description="Polar residues" evidence="1">
    <location>
        <begin position="47"/>
        <end position="58"/>
    </location>
</feature>
<dbReference type="Pfam" id="PF08695">
    <property type="entry name" value="Coa1"/>
    <property type="match status" value="1"/>
</dbReference>
<sequence length="203" mass="23200">MLTKFVGRLNSVKSAQLIGIRLFSIPRSQALQQSASSSSASKSPSSNRTQLKKPTTTRQVTIDRELPDPFAFKKQNYYYFTCYGLGVFFACVFIFNYEKTTSPVINSVMYFLRRSNYALSALGDDITFAYQWPWIWGTLNTVRGDVDIQFDVKGSKASGVLYLVANRESKQEQFKVRKWLLKINDERNTNIDLMKDPSIQLGL</sequence>
<dbReference type="InterPro" id="IPR042432">
    <property type="entry name" value="Coa1_fungi"/>
</dbReference>
<proteinExistence type="predicted"/>
<dbReference type="GO" id="GO:0033617">
    <property type="term" value="P:mitochondrial respiratory chain complex IV assembly"/>
    <property type="evidence" value="ECO:0007669"/>
    <property type="project" value="InterPro"/>
</dbReference>
<accession>A0A9P0VZZ7</accession>
<keyword evidence="2" id="KW-1133">Transmembrane helix</keyword>
<dbReference type="OrthoDB" id="2100652at2759"/>
<gene>
    <name evidence="3" type="ORF">CLIB1423_29S01156</name>
</gene>
<dbReference type="InterPro" id="IPR014807">
    <property type="entry name" value="Coa1"/>
</dbReference>
<reference evidence="3" key="1">
    <citation type="submission" date="2022-03" db="EMBL/GenBank/DDBJ databases">
        <authorList>
            <person name="Legras J.-L."/>
            <person name="Devillers H."/>
            <person name="Grondin C."/>
        </authorList>
    </citation>
    <scope>NUCLEOTIDE SEQUENCE</scope>
    <source>
        <strain evidence="3">CLIB 1423</strain>
    </source>
</reference>
<evidence type="ECO:0000256" key="1">
    <source>
        <dbReference type="SAM" id="MobiDB-lite"/>
    </source>
</evidence>
<evidence type="ECO:0000256" key="2">
    <source>
        <dbReference type="SAM" id="Phobius"/>
    </source>
</evidence>
<keyword evidence="4" id="KW-1185">Reference proteome</keyword>
<evidence type="ECO:0000313" key="3">
    <source>
        <dbReference type="EMBL" id="CAH2355613.1"/>
    </source>
</evidence>
<keyword evidence="2" id="KW-0472">Membrane</keyword>
<comment type="caution">
    <text evidence="3">The sequence shown here is derived from an EMBL/GenBank/DDBJ whole genome shotgun (WGS) entry which is preliminary data.</text>
</comment>
<dbReference type="PANTHER" id="PTHR28523">
    <property type="entry name" value="CYTOCHROME C OXIDASE ASSEMBLY FACTOR 1"/>
    <property type="match status" value="1"/>
</dbReference>
<dbReference type="GO" id="GO:0005743">
    <property type="term" value="C:mitochondrial inner membrane"/>
    <property type="evidence" value="ECO:0007669"/>
    <property type="project" value="TreeGrafter"/>
</dbReference>
<dbReference type="Proteomes" id="UP000837801">
    <property type="component" value="Unassembled WGS sequence"/>
</dbReference>
<name>A0A9P0VZZ7_9ASCO</name>
<keyword evidence="2" id="KW-0812">Transmembrane</keyword>
<evidence type="ECO:0000313" key="4">
    <source>
        <dbReference type="Proteomes" id="UP000837801"/>
    </source>
</evidence>
<dbReference type="PANTHER" id="PTHR28523:SF1">
    <property type="entry name" value="CYTOCHROME C OXIDASE ASSEMBLY FACTOR 1"/>
    <property type="match status" value="1"/>
</dbReference>